<evidence type="ECO:0000313" key="1">
    <source>
        <dbReference type="EMBL" id="MEX3937837.1"/>
    </source>
</evidence>
<accession>A0ACC6UE64</accession>
<comment type="caution">
    <text evidence="1">The sequence shown here is derived from an EMBL/GenBank/DDBJ whole genome shotgun (WGS) entry which is preliminary data.</text>
</comment>
<dbReference type="EMBL" id="JBFRCH010000080">
    <property type="protein sequence ID" value="MEX3937837.1"/>
    <property type="molecule type" value="Genomic_DNA"/>
</dbReference>
<dbReference type="Proteomes" id="UP001558850">
    <property type="component" value="Unassembled WGS sequence"/>
</dbReference>
<name>A0ACC6UE64_9BURK</name>
<keyword evidence="2" id="KW-1185">Reference proteome</keyword>
<reference evidence="1" key="1">
    <citation type="submission" date="2024-07" db="EMBL/GenBank/DDBJ databases">
        <title>A survey of Mimosa microsymbionts across Brazilian biomes reveals a high diversity of Paraburkholderia nodulating endemic species, but also that Cupriavidus is common as a symbiont of widespread species.</title>
        <authorList>
            <person name="Rouws L."/>
            <person name="Barauna A."/>
            <person name="Beukes C."/>
            <person name="Rouws J.R.C."/>
            <person name="De Faria S.M."/>
            <person name="Gross E."/>
            <person name="Bueno Dos Reis Junior F."/>
            <person name="Simon M.F."/>
            <person name="Maluk M."/>
            <person name="Odee D.W."/>
            <person name="Kenicer G."/>
            <person name="Young J.P.W."/>
            <person name="Reis V.M."/>
            <person name="Zilli J."/>
            <person name="James E.K."/>
        </authorList>
    </citation>
    <scope>NUCLEOTIDE SEQUENCE</scope>
    <source>
        <strain evidence="1">EG181B</strain>
    </source>
</reference>
<protein>
    <submittedName>
        <fullName evidence="1">Ankyrin repeat domain-containing protein</fullName>
    </submittedName>
</protein>
<gene>
    <name evidence="1" type="ORF">AB4Y32_40120</name>
</gene>
<organism evidence="1 2">
    <name type="scientific">Paraburkholderia phymatum</name>
    <dbReference type="NCBI Taxonomy" id="148447"/>
    <lineage>
        <taxon>Bacteria</taxon>
        <taxon>Pseudomonadati</taxon>
        <taxon>Pseudomonadota</taxon>
        <taxon>Betaproteobacteria</taxon>
        <taxon>Burkholderiales</taxon>
        <taxon>Burkholderiaceae</taxon>
        <taxon>Paraburkholderia</taxon>
    </lineage>
</organism>
<evidence type="ECO:0000313" key="2">
    <source>
        <dbReference type="Proteomes" id="UP001558850"/>
    </source>
</evidence>
<proteinExistence type="predicted"/>
<sequence length="196" mass="21053">MSLLTNTVPYESASRHDVTWATLATWLSSHDFPDIHSRSIEGMTPLMVAALHGEDSIVAALLDEGAHVGALDDEGNQALWYACLGGARASILRLVGADLDIDHMNGNDITCLMEAAASGRFEVMLLLISLGASDSLVAPDGRNAFDMATDFGLQLLRTVGRLRDARRGSTSATDRYVAELRQPRFPGSVLPDNASR</sequence>